<dbReference type="STRING" id="1424294.Gferi_25135"/>
<protein>
    <submittedName>
        <fullName evidence="1">Uncharacterized protein</fullName>
    </submittedName>
</protein>
<name>A0A1D8GNQ2_9FIRM</name>
<sequence>MNKEFIKKIIKAEKYKYEAIKEILPTHLRKRVEEFEKDAFELFKDVAFELMKEDIKEEKSKKAVKKVDVDFSS</sequence>
<accession>A0A1D8GNQ2</accession>
<dbReference type="Proteomes" id="UP000095743">
    <property type="component" value="Chromosome"/>
</dbReference>
<reference evidence="1 2" key="1">
    <citation type="submission" date="2016-09" db="EMBL/GenBank/DDBJ databases">
        <title>Genomic analysis reveals versatility of anaerobic energy metabolism of Geosporobacter ferrireducens IRF9 of phylum Firmicutes.</title>
        <authorList>
            <person name="Kim S.-J."/>
        </authorList>
    </citation>
    <scope>NUCLEOTIDE SEQUENCE [LARGE SCALE GENOMIC DNA]</scope>
    <source>
        <strain evidence="1 2">IRF9</strain>
    </source>
</reference>
<keyword evidence="2" id="KW-1185">Reference proteome</keyword>
<dbReference type="AlphaFoldDB" id="A0A1D8GNQ2"/>
<proteinExistence type="predicted"/>
<gene>
    <name evidence="1" type="ORF">Gferi_25135</name>
</gene>
<evidence type="ECO:0000313" key="2">
    <source>
        <dbReference type="Proteomes" id="UP000095743"/>
    </source>
</evidence>
<dbReference type="OrthoDB" id="1779358at2"/>
<evidence type="ECO:0000313" key="1">
    <source>
        <dbReference type="EMBL" id="AOT72548.1"/>
    </source>
</evidence>
<dbReference type="RefSeq" id="WP_069980857.1">
    <property type="nucleotide sequence ID" value="NZ_CP017269.1"/>
</dbReference>
<dbReference type="EMBL" id="CP017269">
    <property type="protein sequence ID" value="AOT72548.1"/>
    <property type="molecule type" value="Genomic_DNA"/>
</dbReference>
<dbReference type="KEGG" id="gfe:Gferi_25135"/>
<organism evidence="1 2">
    <name type="scientific">Geosporobacter ferrireducens</name>
    <dbReference type="NCBI Taxonomy" id="1424294"/>
    <lineage>
        <taxon>Bacteria</taxon>
        <taxon>Bacillati</taxon>
        <taxon>Bacillota</taxon>
        <taxon>Clostridia</taxon>
        <taxon>Peptostreptococcales</taxon>
        <taxon>Thermotaleaceae</taxon>
        <taxon>Geosporobacter</taxon>
    </lineage>
</organism>